<organism evidence="1 2">
    <name type="scientific">Candidatus Mancarchaeum acidiphilum</name>
    <dbReference type="NCBI Taxonomy" id="1920749"/>
    <lineage>
        <taxon>Archaea</taxon>
        <taxon>Candidatus Micrarchaeota</taxon>
        <taxon>Candidatus Mancarchaeum</taxon>
    </lineage>
</organism>
<accession>A0A218NM98</accession>
<dbReference type="KEGG" id="marh:Mia14_0269"/>
<proteinExistence type="predicted"/>
<evidence type="ECO:0000313" key="1">
    <source>
        <dbReference type="EMBL" id="ASI13599.1"/>
    </source>
</evidence>
<dbReference type="EMBL" id="CP019964">
    <property type="protein sequence ID" value="ASI13599.1"/>
    <property type="molecule type" value="Genomic_DNA"/>
</dbReference>
<evidence type="ECO:0000313" key="2">
    <source>
        <dbReference type="Proteomes" id="UP000197679"/>
    </source>
</evidence>
<reference evidence="1 2" key="1">
    <citation type="journal article" date="2017" name="Nat. Commun.">
        <title>'ARMAN' archaea depend on association with euryarchaeal host in culture and in situ.</title>
        <authorList>
            <person name="Golyshina O."/>
            <person name="Toshchakov S."/>
            <person name="Makarova K."/>
            <person name="Gavrilov S."/>
            <person name="Korzhenkov A."/>
            <person name="La Cono V."/>
            <person name="Arcadi E."/>
            <person name="Nechitaylo T."/>
            <person name="Ferrer M."/>
            <person name="Kublanov I."/>
            <person name="Wolf Y."/>
            <person name="Yakimov M."/>
            <person name="Golyshin P."/>
            <person name="Slesarev A."/>
            <person name="Kozyavkin S."/>
        </authorList>
    </citation>
    <scope>NUCLEOTIDE SEQUENCE [LARGE SCALE GENOMIC DNA]</scope>
    <source>
        <strain evidence="1 2">Mia14</strain>
    </source>
</reference>
<dbReference type="AlphaFoldDB" id="A0A218NM98"/>
<dbReference type="GeneID" id="33313826"/>
<dbReference type="Proteomes" id="UP000197679">
    <property type="component" value="Chromosome"/>
</dbReference>
<dbReference type="RefSeq" id="WP_088819761.1">
    <property type="nucleotide sequence ID" value="NZ_CP019964.1"/>
</dbReference>
<gene>
    <name evidence="1" type="ORF">Mia14_0269</name>
</gene>
<sequence length="116" mass="13614">MNKKYIEEIMNLRGNNRPVRYIAKKMGVNKEVIEEIITSNIISSEPLIDGLVKGKQFQESPDYITTKQLIEKLDINVVFKNNTVLSYIAKNRSNHHDRLMDYIRYQLLSLKKDQKS</sequence>
<protein>
    <submittedName>
        <fullName evidence="1">Uncharacterized protein</fullName>
    </submittedName>
</protein>
<keyword evidence="2" id="KW-1185">Reference proteome</keyword>
<dbReference type="OrthoDB" id="57108at2157"/>
<name>A0A218NM98_9ARCH</name>